<evidence type="ECO:0000313" key="3">
    <source>
        <dbReference type="Proteomes" id="UP000274131"/>
    </source>
</evidence>
<reference evidence="4" key="1">
    <citation type="submission" date="2017-02" db="UniProtKB">
        <authorList>
            <consortium name="WormBaseParasite"/>
        </authorList>
    </citation>
    <scope>IDENTIFICATION</scope>
</reference>
<keyword evidence="1" id="KW-1133">Transmembrane helix</keyword>
<protein>
    <submittedName>
        <fullName evidence="4">MFS domain-containing protein</fullName>
    </submittedName>
</protein>
<gene>
    <name evidence="2" type="ORF">EVEC_LOCUS9151</name>
</gene>
<feature type="transmembrane region" description="Helical" evidence="1">
    <location>
        <begin position="385"/>
        <end position="403"/>
    </location>
</feature>
<dbReference type="InterPro" id="IPR036259">
    <property type="entry name" value="MFS_trans_sf"/>
</dbReference>
<proteinExistence type="predicted"/>
<evidence type="ECO:0000313" key="2">
    <source>
        <dbReference type="EMBL" id="VDD94400.1"/>
    </source>
</evidence>
<dbReference type="EMBL" id="UXUI01009842">
    <property type="protein sequence ID" value="VDD94400.1"/>
    <property type="molecule type" value="Genomic_DNA"/>
</dbReference>
<dbReference type="Proteomes" id="UP000274131">
    <property type="component" value="Unassembled WGS sequence"/>
</dbReference>
<keyword evidence="1" id="KW-0812">Transmembrane</keyword>
<reference evidence="2 3" key="2">
    <citation type="submission" date="2018-10" db="EMBL/GenBank/DDBJ databases">
        <authorList>
            <consortium name="Pathogen Informatics"/>
        </authorList>
    </citation>
    <scope>NUCLEOTIDE SEQUENCE [LARGE SCALE GENOMIC DNA]</scope>
</reference>
<dbReference type="OrthoDB" id="5910250at2759"/>
<evidence type="ECO:0000256" key="1">
    <source>
        <dbReference type="SAM" id="Phobius"/>
    </source>
</evidence>
<feature type="transmembrane region" description="Helical" evidence="1">
    <location>
        <begin position="123"/>
        <end position="145"/>
    </location>
</feature>
<name>A0A0N4VG58_ENTVE</name>
<keyword evidence="1" id="KW-0472">Membrane</keyword>
<sequence>MSQNRPLMNVNEDSEILFKLGILTSKAKSKRRISGVEDRADSSAALSSSITDDEDSDFDVLYDKSSLLSRGAGTKKDKSCLTLPARNTLPTLSFLVLGLLSATIYVTLPEIGDATKSSRPTSLLFILLINGFGCVVGNFSFGLVIVRGNDHGMRTLLFVHASLAFGSMIAPLTCIFFVNSPVSNAVEQSSTGYFYNSPFSQVHKGLRAVTYFSTASLRSGNSSASRLLPSSVQKSSLNELFGQGNKSILDLPGYTARRNNISENSAVISKGVHGKEGFVVGERKLLAENATWDSIKDQSGSALNLRNGLDDKTDLWQWLARVLFLLLGGVEATCGVVMPLRSSEFFDGNAIQTKVYLVISLFWAGGLISRLCFCFSAKLASSVQLMQFLLLATSVISCFIAMFSHSSVVALGIEVFLLGSFVLPVVPCVLNWLEVQKTKDWPTLCFDNSAASSFGRALVPFLASFITLEFSSLTCLFGFIAFLVGCAFLTLLILTRTVREVTRVIAVEKLSETLMATDEMKKRGSKKNGLLERVREDGYTKLQDGEDLQLEVIPSDQESEDEL</sequence>
<dbReference type="WBParaSite" id="EVEC_0000975401-mRNA-1">
    <property type="protein sequence ID" value="EVEC_0000975401-mRNA-1"/>
    <property type="gene ID" value="EVEC_0000975401"/>
</dbReference>
<dbReference type="AlphaFoldDB" id="A0A0N4VG58"/>
<feature type="transmembrane region" description="Helical" evidence="1">
    <location>
        <begin position="355"/>
        <end position="373"/>
    </location>
</feature>
<feature type="transmembrane region" description="Helical" evidence="1">
    <location>
        <begin position="318"/>
        <end position="340"/>
    </location>
</feature>
<feature type="transmembrane region" description="Helical" evidence="1">
    <location>
        <begin position="409"/>
        <end position="433"/>
    </location>
</feature>
<feature type="transmembrane region" description="Helical" evidence="1">
    <location>
        <begin position="157"/>
        <end position="178"/>
    </location>
</feature>
<keyword evidence="3" id="KW-1185">Reference proteome</keyword>
<accession>A0A0N4VG58</accession>
<evidence type="ECO:0000313" key="4">
    <source>
        <dbReference type="WBParaSite" id="EVEC_0000975401-mRNA-1"/>
    </source>
</evidence>
<organism evidence="4">
    <name type="scientific">Enterobius vermicularis</name>
    <name type="common">Human pinworm</name>
    <dbReference type="NCBI Taxonomy" id="51028"/>
    <lineage>
        <taxon>Eukaryota</taxon>
        <taxon>Metazoa</taxon>
        <taxon>Ecdysozoa</taxon>
        <taxon>Nematoda</taxon>
        <taxon>Chromadorea</taxon>
        <taxon>Rhabditida</taxon>
        <taxon>Spirurina</taxon>
        <taxon>Oxyuridomorpha</taxon>
        <taxon>Oxyuroidea</taxon>
        <taxon>Oxyuridae</taxon>
        <taxon>Enterobius</taxon>
    </lineage>
</organism>
<feature type="transmembrane region" description="Helical" evidence="1">
    <location>
        <begin position="454"/>
        <end position="470"/>
    </location>
</feature>
<dbReference type="SUPFAM" id="SSF103473">
    <property type="entry name" value="MFS general substrate transporter"/>
    <property type="match status" value="1"/>
</dbReference>
<feature type="transmembrane region" description="Helical" evidence="1">
    <location>
        <begin position="476"/>
        <end position="494"/>
    </location>
</feature>
<dbReference type="STRING" id="51028.A0A0N4VG58"/>